<name>A0ABN2WNW4_9MICO</name>
<evidence type="ECO:0000256" key="1">
    <source>
        <dbReference type="SAM" id="MobiDB-lite"/>
    </source>
</evidence>
<sequence>MVAVLLAGGLAACGSEDAEVVLRTDGKGVSSLAGDDPAAATAAASALAYESADVAVLGAESDSWAVSQKTAEVGAPGLLTGAGGAPAADAAAGDEGASGDAEADDAVSEELDRLGVETVFVPAGSETPAAAGDRAVVTFNPETLEAEEGDAPEVSRQGDAANASLFLDRGSDRTPAQEVAEATVEAADGTATQLPEGDPRATAETVEAAKASESAGVLALGESFADRFESRLETARTAPELPGGGQSLFPGRRMVAAYGSPGIPSLGILGEQDLDATVDRVQELAAEYEDVSAEPVVPAMEIITTVASGQAGADGNYSAELDPETLKPWVERAAEEGIYVVLDLQPGTSSFPEQAKLYEDLLREPHVGLALDSEWRLEGGQRHLEQIGSVDAAEVNETAQWLADLTAEAGLPQKAFVLHQFSASMITDREDIDASRDELAMLLHADGHGTPDLKLETWNALQRDLPAGVRMAWKNFYDEDTPMFTPEQTLELDPAPWFVSYQ</sequence>
<dbReference type="Proteomes" id="UP001500984">
    <property type="component" value="Unassembled WGS sequence"/>
</dbReference>
<feature type="region of interest" description="Disordered" evidence="1">
    <location>
        <begin position="84"/>
        <end position="107"/>
    </location>
</feature>
<proteinExistence type="predicted"/>
<comment type="caution">
    <text evidence="2">The sequence shown here is derived from an EMBL/GenBank/DDBJ whole genome shotgun (WGS) entry which is preliminary data.</text>
</comment>
<evidence type="ECO:0000313" key="3">
    <source>
        <dbReference type="Proteomes" id="UP001500984"/>
    </source>
</evidence>
<keyword evidence="3" id="KW-1185">Reference proteome</keyword>
<organism evidence="2 3">
    <name type="scientific">Brevibacterium salitolerans</name>
    <dbReference type="NCBI Taxonomy" id="1403566"/>
    <lineage>
        <taxon>Bacteria</taxon>
        <taxon>Bacillati</taxon>
        <taxon>Actinomycetota</taxon>
        <taxon>Actinomycetes</taxon>
        <taxon>Micrococcales</taxon>
        <taxon>Brevibacteriaceae</taxon>
        <taxon>Brevibacterium</taxon>
    </lineage>
</organism>
<dbReference type="EMBL" id="BAAAPZ010000005">
    <property type="protein sequence ID" value="GAA2095835.1"/>
    <property type="molecule type" value="Genomic_DNA"/>
</dbReference>
<gene>
    <name evidence="2" type="ORF">GCM10009823_15610</name>
</gene>
<protein>
    <recommendedName>
        <fullName evidence="4">Lipoprotein</fullName>
    </recommendedName>
</protein>
<reference evidence="2 3" key="1">
    <citation type="journal article" date="2019" name="Int. J. Syst. Evol. Microbiol.">
        <title>The Global Catalogue of Microorganisms (GCM) 10K type strain sequencing project: providing services to taxonomists for standard genome sequencing and annotation.</title>
        <authorList>
            <consortium name="The Broad Institute Genomics Platform"/>
            <consortium name="The Broad Institute Genome Sequencing Center for Infectious Disease"/>
            <person name="Wu L."/>
            <person name="Ma J."/>
        </authorList>
    </citation>
    <scope>NUCLEOTIDE SEQUENCE [LARGE SCALE GENOMIC DNA]</scope>
    <source>
        <strain evidence="2 3">JCM 15900</strain>
    </source>
</reference>
<accession>A0ABN2WNW4</accession>
<evidence type="ECO:0000313" key="2">
    <source>
        <dbReference type="EMBL" id="GAA2095835.1"/>
    </source>
</evidence>
<feature type="compositionally biased region" description="Low complexity" evidence="1">
    <location>
        <begin position="84"/>
        <end position="100"/>
    </location>
</feature>
<evidence type="ECO:0008006" key="4">
    <source>
        <dbReference type="Google" id="ProtNLM"/>
    </source>
</evidence>
<dbReference type="RefSeq" id="WP_344336771.1">
    <property type="nucleotide sequence ID" value="NZ_BAAAPZ010000005.1"/>
</dbReference>